<feature type="compositionally biased region" description="Polar residues" evidence="1">
    <location>
        <begin position="489"/>
        <end position="498"/>
    </location>
</feature>
<reference evidence="2 3" key="1">
    <citation type="submission" date="2023-09" db="EMBL/GenBank/DDBJ databases">
        <title>Nesidiocoris tenuis whole genome shotgun sequence.</title>
        <authorList>
            <person name="Shibata T."/>
            <person name="Shimoda M."/>
            <person name="Kobayashi T."/>
            <person name="Uehara T."/>
        </authorList>
    </citation>
    <scope>NUCLEOTIDE SEQUENCE [LARGE SCALE GENOMIC DNA]</scope>
    <source>
        <strain evidence="2 3">Japan</strain>
    </source>
</reference>
<name>A0ABN7BC36_9HEMI</name>
<dbReference type="EMBL" id="AP028921">
    <property type="protein sequence ID" value="BET01814.1"/>
    <property type="molecule type" value="Genomic_DNA"/>
</dbReference>
<feature type="compositionally biased region" description="Polar residues" evidence="1">
    <location>
        <begin position="458"/>
        <end position="472"/>
    </location>
</feature>
<feature type="compositionally biased region" description="Basic and acidic residues" evidence="1">
    <location>
        <begin position="421"/>
        <end position="451"/>
    </location>
</feature>
<dbReference type="Proteomes" id="UP001307889">
    <property type="component" value="Chromosome 13"/>
</dbReference>
<evidence type="ECO:0000313" key="2">
    <source>
        <dbReference type="EMBL" id="BET01814.1"/>
    </source>
</evidence>
<evidence type="ECO:0008006" key="4">
    <source>
        <dbReference type="Google" id="ProtNLM"/>
    </source>
</evidence>
<feature type="region of interest" description="Disordered" evidence="1">
    <location>
        <begin position="322"/>
        <end position="520"/>
    </location>
</feature>
<sequence length="544" mass="61371">MMPEFRYKDLDALKAAANITIPESTPYEKCHVLMRTLAQRIKEERSKQQYEMEYIHLHRYMTLFKYWGTKKNTAKKGGNRKLELPNLESPQLYLRRYEHLQEILKEKYESLNQSKISREIQLQPMPASNAATNNSANNNKVSEWTLKNSQATGVIECNQLYSLLNNRRAKELIILLDVRRSGDFAASHVKADNVANIPEEILTPGLSAQNLGKKLTGRSAELWDKRADADALILMDWFSSSKSTNRNSTVFILQNIIKQWDPLTAYKSPPILLEGGFEELLERYPQTVTNPRVAVPRRPDESSVNPLVPEVDILYPIDVLEPERPKTSVPPPVVEDTQPNVPRSAPAVVDRSNKPQLQSKDDQPEYQADPLADSFSEDGDDVPMDVDDAQMPAGDRPRDNMESFDQTLPPPLASSTVLLDKTNHEKTDKEDVHPENPSSRKPDPSEVENLRKLKPSSAPKSVTPQPTNNNGISRVPLKKDGAPSGILRRTSSFPNMQQIRDDEPVGPTVPTFSRALKNVSPKKTFLYSDSDFHRPDATYGKTVS</sequence>
<organism evidence="2 3">
    <name type="scientific">Nesidiocoris tenuis</name>
    <dbReference type="NCBI Taxonomy" id="355587"/>
    <lineage>
        <taxon>Eukaryota</taxon>
        <taxon>Metazoa</taxon>
        <taxon>Ecdysozoa</taxon>
        <taxon>Arthropoda</taxon>
        <taxon>Hexapoda</taxon>
        <taxon>Insecta</taxon>
        <taxon>Pterygota</taxon>
        <taxon>Neoptera</taxon>
        <taxon>Paraneoptera</taxon>
        <taxon>Hemiptera</taxon>
        <taxon>Heteroptera</taxon>
        <taxon>Panheteroptera</taxon>
        <taxon>Cimicomorpha</taxon>
        <taxon>Miridae</taxon>
        <taxon>Dicyphina</taxon>
        <taxon>Nesidiocoris</taxon>
    </lineage>
</organism>
<dbReference type="Gene3D" id="3.40.250.10">
    <property type="entry name" value="Rhodanese-like domain"/>
    <property type="match status" value="1"/>
</dbReference>
<dbReference type="InterPro" id="IPR036873">
    <property type="entry name" value="Rhodanese-like_dom_sf"/>
</dbReference>
<feature type="compositionally biased region" description="Acidic residues" evidence="1">
    <location>
        <begin position="375"/>
        <end position="388"/>
    </location>
</feature>
<evidence type="ECO:0000313" key="3">
    <source>
        <dbReference type="Proteomes" id="UP001307889"/>
    </source>
</evidence>
<accession>A0ABN7BC36</accession>
<protein>
    <recommendedName>
        <fullName evidence="4">Rhodanese domain-containing protein</fullName>
    </recommendedName>
</protein>
<keyword evidence="3" id="KW-1185">Reference proteome</keyword>
<dbReference type="SUPFAM" id="SSF52821">
    <property type="entry name" value="Rhodanese/Cell cycle control phosphatase"/>
    <property type="match status" value="1"/>
</dbReference>
<dbReference type="Gene3D" id="1.20.58.80">
    <property type="entry name" value="Phosphotransferase system, lactose/cellobiose-type IIA subunit"/>
    <property type="match status" value="1"/>
</dbReference>
<gene>
    <name evidence="2" type="ORF">NTJ_14632</name>
</gene>
<evidence type="ECO:0000256" key="1">
    <source>
        <dbReference type="SAM" id="MobiDB-lite"/>
    </source>
</evidence>
<proteinExistence type="predicted"/>